<proteinExistence type="predicted"/>
<comment type="caution">
    <text evidence="1">The sequence shown here is derived from an EMBL/GenBank/DDBJ whole genome shotgun (WGS) entry which is preliminary data.</text>
</comment>
<dbReference type="Proteomes" id="UP001266305">
    <property type="component" value="Unassembled WGS sequence"/>
</dbReference>
<evidence type="ECO:0000313" key="1">
    <source>
        <dbReference type="EMBL" id="KAK2093871.1"/>
    </source>
</evidence>
<keyword evidence="2" id="KW-1185">Reference proteome</keyword>
<dbReference type="EMBL" id="JASSZA010000014">
    <property type="protein sequence ID" value="KAK2093871.1"/>
    <property type="molecule type" value="Genomic_DNA"/>
</dbReference>
<feature type="non-terminal residue" evidence="1">
    <location>
        <position position="1"/>
    </location>
</feature>
<evidence type="ECO:0000313" key="2">
    <source>
        <dbReference type="Proteomes" id="UP001266305"/>
    </source>
</evidence>
<accession>A0ABQ9UA57</accession>
<organism evidence="1 2">
    <name type="scientific">Saguinus oedipus</name>
    <name type="common">Cotton-top tamarin</name>
    <name type="synonym">Oedipomidas oedipus</name>
    <dbReference type="NCBI Taxonomy" id="9490"/>
    <lineage>
        <taxon>Eukaryota</taxon>
        <taxon>Metazoa</taxon>
        <taxon>Chordata</taxon>
        <taxon>Craniata</taxon>
        <taxon>Vertebrata</taxon>
        <taxon>Euteleostomi</taxon>
        <taxon>Mammalia</taxon>
        <taxon>Eutheria</taxon>
        <taxon>Euarchontoglires</taxon>
        <taxon>Primates</taxon>
        <taxon>Haplorrhini</taxon>
        <taxon>Platyrrhini</taxon>
        <taxon>Cebidae</taxon>
        <taxon>Callitrichinae</taxon>
        <taxon>Saguinus</taxon>
    </lineage>
</organism>
<reference evidence="1 2" key="1">
    <citation type="submission" date="2023-05" db="EMBL/GenBank/DDBJ databases">
        <title>B98-5 Cell Line De Novo Hybrid Assembly: An Optical Mapping Approach.</title>
        <authorList>
            <person name="Kananen K."/>
            <person name="Auerbach J.A."/>
            <person name="Kautto E."/>
            <person name="Blachly J.S."/>
        </authorList>
    </citation>
    <scope>NUCLEOTIDE SEQUENCE [LARGE SCALE GENOMIC DNA]</scope>
    <source>
        <strain evidence="1">B95-8</strain>
        <tissue evidence="1">Cell line</tissue>
    </source>
</reference>
<name>A0ABQ9UA57_SAGOE</name>
<protein>
    <submittedName>
        <fullName evidence="1">Uncharacterized protein</fullName>
    </submittedName>
</protein>
<gene>
    <name evidence="1" type="ORF">P7K49_027609</name>
</gene>
<sequence>PRARLPLPRSPVPAGSGWASPLPAVFSSPRLRSVLPQGWAVRAGKERKARGCTRPLCPTGSLRFWSQR</sequence>